<organism evidence="1">
    <name type="scientific">bioreactor metagenome</name>
    <dbReference type="NCBI Taxonomy" id="1076179"/>
    <lineage>
        <taxon>unclassified sequences</taxon>
        <taxon>metagenomes</taxon>
        <taxon>ecological metagenomes</taxon>
    </lineage>
</organism>
<name>A0A645EL35_9ZZZZ</name>
<evidence type="ECO:0000313" key="1">
    <source>
        <dbReference type="EMBL" id="MPN02040.1"/>
    </source>
</evidence>
<sequence>MRGALSYFIGDDPTYPEDHGFAIKPWSSVRWENIGNKIIGNVAVSMGNYYFTPAKGGPEVKVEYSFAYIKNKDGKLKIILHGSHIPYSPAEKHK</sequence>
<proteinExistence type="predicted"/>
<dbReference type="SUPFAM" id="SSF54427">
    <property type="entry name" value="NTF2-like"/>
    <property type="match status" value="1"/>
</dbReference>
<dbReference type="EMBL" id="VSSQ01048008">
    <property type="protein sequence ID" value="MPN02040.1"/>
    <property type="molecule type" value="Genomic_DNA"/>
</dbReference>
<dbReference type="InterPro" id="IPR032710">
    <property type="entry name" value="NTF2-like_dom_sf"/>
</dbReference>
<protein>
    <recommendedName>
        <fullName evidence="2">Phosphoribosyl-AMP cyclohydrolase</fullName>
    </recommendedName>
</protein>
<dbReference type="Gene3D" id="3.10.450.50">
    <property type="match status" value="1"/>
</dbReference>
<accession>A0A645EL35</accession>
<gene>
    <name evidence="1" type="ORF">SDC9_149253</name>
</gene>
<reference evidence="1" key="1">
    <citation type="submission" date="2019-08" db="EMBL/GenBank/DDBJ databases">
        <authorList>
            <person name="Kucharzyk K."/>
            <person name="Murdoch R.W."/>
            <person name="Higgins S."/>
            <person name="Loffler F."/>
        </authorList>
    </citation>
    <scope>NUCLEOTIDE SEQUENCE</scope>
</reference>
<evidence type="ECO:0008006" key="2">
    <source>
        <dbReference type="Google" id="ProtNLM"/>
    </source>
</evidence>
<dbReference type="AlphaFoldDB" id="A0A645EL35"/>
<comment type="caution">
    <text evidence="1">The sequence shown here is derived from an EMBL/GenBank/DDBJ whole genome shotgun (WGS) entry which is preliminary data.</text>
</comment>